<dbReference type="AlphaFoldDB" id="A0A8W8JLY1"/>
<proteinExistence type="predicted"/>
<dbReference type="Proteomes" id="UP000005408">
    <property type="component" value="Unassembled WGS sequence"/>
</dbReference>
<dbReference type="EnsemblMetazoa" id="G19267.1">
    <property type="protein sequence ID" value="G19267.1:cds"/>
    <property type="gene ID" value="G19267"/>
</dbReference>
<name>A0A8W8JLY1_MAGGI</name>
<feature type="transmembrane region" description="Helical" evidence="2">
    <location>
        <begin position="342"/>
        <end position="360"/>
    </location>
</feature>
<accession>A0A8W8JLY1</accession>
<keyword evidence="4" id="KW-1185">Reference proteome</keyword>
<reference evidence="3" key="1">
    <citation type="submission" date="2022-08" db="UniProtKB">
        <authorList>
            <consortium name="EnsemblMetazoa"/>
        </authorList>
    </citation>
    <scope>IDENTIFICATION</scope>
    <source>
        <strain evidence="3">05x7-T-G4-1.051#20</strain>
    </source>
</reference>
<evidence type="ECO:0000256" key="2">
    <source>
        <dbReference type="SAM" id="Phobius"/>
    </source>
</evidence>
<evidence type="ECO:0000313" key="4">
    <source>
        <dbReference type="Proteomes" id="UP000005408"/>
    </source>
</evidence>
<sequence>MPKRKHPVETSESTRAKHKPQAEPIDYQRLAQEIVKLQKTNSDASSSIVVPLENAASATYANTVNELPAPTTASSSTQDNPILSVVSQLLENTGCHKDQCLKESAAGVPVCAFGSKRYVGHIVGLLYSLTHIKAFNLKAIPTDVAKDRLLCLKQIFQESDICHGTFATLETVERCPRNATDIERRSRGKKCDINSPCQEDPSVYHCVRYEDRLVEVCAPRGLITGNCCAVFNRGVGRVVEDYNKPCSECPFKYQSTDSVKYNTCIEPIAKPQTHQTNIESTTPTGKFESCCNAKRDKRDATCCPKLNMTRNVNKGTDVPIMKAESGNQPTSEKEQNFPTEETVTIIVLLLFVCCLTLLTWRNWPRLRECSGMNIGRNTPIKEIGSNEEKIAATEVNTENAVNEQKPVEVPLIESYRKDDKNVNNDSFVLIIALKIIDHLFKKNEKSNQQDVSEE</sequence>
<protein>
    <submittedName>
        <fullName evidence="3">Uncharacterized protein</fullName>
    </submittedName>
</protein>
<keyword evidence="2" id="KW-1133">Transmembrane helix</keyword>
<feature type="region of interest" description="Disordered" evidence="1">
    <location>
        <begin position="1"/>
        <end position="25"/>
    </location>
</feature>
<evidence type="ECO:0000256" key="1">
    <source>
        <dbReference type="SAM" id="MobiDB-lite"/>
    </source>
</evidence>
<keyword evidence="2" id="KW-0812">Transmembrane</keyword>
<keyword evidence="2" id="KW-0472">Membrane</keyword>
<organism evidence="3 4">
    <name type="scientific">Magallana gigas</name>
    <name type="common">Pacific oyster</name>
    <name type="synonym">Crassostrea gigas</name>
    <dbReference type="NCBI Taxonomy" id="29159"/>
    <lineage>
        <taxon>Eukaryota</taxon>
        <taxon>Metazoa</taxon>
        <taxon>Spiralia</taxon>
        <taxon>Lophotrochozoa</taxon>
        <taxon>Mollusca</taxon>
        <taxon>Bivalvia</taxon>
        <taxon>Autobranchia</taxon>
        <taxon>Pteriomorphia</taxon>
        <taxon>Ostreida</taxon>
        <taxon>Ostreoidea</taxon>
        <taxon>Ostreidae</taxon>
        <taxon>Magallana</taxon>
    </lineage>
</organism>
<evidence type="ECO:0000313" key="3">
    <source>
        <dbReference type="EnsemblMetazoa" id="G19267.1:cds"/>
    </source>
</evidence>